<evidence type="ECO:0000313" key="3">
    <source>
        <dbReference type="Proteomes" id="UP000240978"/>
    </source>
</evidence>
<organism evidence="2 3">
    <name type="scientific">Chitinophaga ginsengisoli</name>
    <dbReference type="NCBI Taxonomy" id="363837"/>
    <lineage>
        <taxon>Bacteria</taxon>
        <taxon>Pseudomonadati</taxon>
        <taxon>Bacteroidota</taxon>
        <taxon>Chitinophagia</taxon>
        <taxon>Chitinophagales</taxon>
        <taxon>Chitinophagaceae</taxon>
        <taxon>Chitinophaga</taxon>
    </lineage>
</organism>
<dbReference type="RefSeq" id="WP_106603412.1">
    <property type="nucleotide sequence ID" value="NZ_PYGK01000007.1"/>
</dbReference>
<dbReference type="InterPro" id="IPR021908">
    <property type="entry name" value="YfbK_C"/>
</dbReference>
<name>A0A2P8G555_9BACT</name>
<reference evidence="2 3" key="1">
    <citation type="submission" date="2018-03" db="EMBL/GenBank/DDBJ databases">
        <title>Genomic Encyclopedia of Archaeal and Bacterial Type Strains, Phase II (KMG-II): from individual species to whole genera.</title>
        <authorList>
            <person name="Goeker M."/>
        </authorList>
    </citation>
    <scope>NUCLEOTIDE SEQUENCE [LARGE SCALE GENOMIC DNA]</scope>
    <source>
        <strain evidence="2 3">DSM 18107</strain>
    </source>
</reference>
<proteinExistence type="predicted"/>
<feature type="domain" description="Uncharacterized protein YfbK C-terminal" evidence="1">
    <location>
        <begin position="1"/>
        <end position="135"/>
    </location>
</feature>
<accession>A0A2P8G555</accession>
<protein>
    <submittedName>
        <fullName evidence="2">Uncharacterized protein DUF3520</fullName>
    </submittedName>
</protein>
<keyword evidence="3" id="KW-1185">Reference proteome</keyword>
<dbReference type="AlphaFoldDB" id="A0A2P8G555"/>
<dbReference type="Proteomes" id="UP000240978">
    <property type="component" value="Unassembled WGS sequence"/>
</dbReference>
<evidence type="ECO:0000313" key="2">
    <source>
        <dbReference type="EMBL" id="PSL29025.1"/>
    </source>
</evidence>
<sequence>MGVGHTITALYEIIPTGSKPGESKPAVDALKYQQKTLSAGYDGEALTVKLRYKQPKAGSSKLLTNVMPWEIKDIRQATEDFRMAAAVATFGLLLRNSAHKGQATYGSALLLAQEAKGDDTEGYRAEFIQMIKKAMLLSIDNTSTSDHKSE</sequence>
<dbReference type="Pfam" id="PF12034">
    <property type="entry name" value="YfbK_C"/>
    <property type="match status" value="1"/>
</dbReference>
<comment type="caution">
    <text evidence="2">The sequence shown here is derived from an EMBL/GenBank/DDBJ whole genome shotgun (WGS) entry which is preliminary data.</text>
</comment>
<evidence type="ECO:0000259" key="1">
    <source>
        <dbReference type="Pfam" id="PF12034"/>
    </source>
</evidence>
<dbReference type="EMBL" id="PYGK01000007">
    <property type="protein sequence ID" value="PSL29025.1"/>
    <property type="molecule type" value="Genomic_DNA"/>
</dbReference>
<dbReference type="OrthoDB" id="9805121at2"/>
<gene>
    <name evidence="2" type="ORF">CLV42_107171</name>
</gene>